<sequence>MAEQMPPQFITLQRFTTLQDHMSTILVMLQRATSPPQPMVETPPVEPTTRNDVFKSSNISTNFESIFNKKVEEVIARLKNKGRPISIKEDPFVEELMIVPLPLEFKEPTDEFDVTTDPIDHIRMFQDRLDCMGGRMLSLVKHSL</sequence>
<dbReference type="EMBL" id="JBFOLJ010000005">
    <property type="protein sequence ID" value="KAL2538118.1"/>
    <property type="molecule type" value="Genomic_DNA"/>
</dbReference>
<gene>
    <name evidence="1" type="ORF">Fot_19509</name>
</gene>
<protein>
    <submittedName>
        <fullName evidence="1">Uncharacterized protein</fullName>
    </submittedName>
</protein>
<reference evidence="2" key="1">
    <citation type="submission" date="2024-07" db="EMBL/GenBank/DDBJ databases">
        <title>Two chromosome-level genome assemblies of Korean endemic species Abeliophyllum distichum and Forsythia ovata (Oleaceae).</title>
        <authorList>
            <person name="Jang H."/>
        </authorList>
    </citation>
    <scope>NUCLEOTIDE SEQUENCE [LARGE SCALE GENOMIC DNA]</scope>
</reference>
<keyword evidence="2" id="KW-1185">Reference proteome</keyword>
<accession>A0ABD1VMV0</accession>
<dbReference type="Proteomes" id="UP001604277">
    <property type="component" value="Unassembled WGS sequence"/>
</dbReference>
<organism evidence="1 2">
    <name type="scientific">Forsythia ovata</name>
    <dbReference type="NCBI Taxonomy" id="205694"/>
    <lineage>
        <taxon>Eukaryota</taxon>
        <taxon>Viridiplantae</taxon>
        <taxon>Streptophyta</taxon>
        <taxon>Embryophyta</taxon>
        <taxon>Tracheophyta</taxon>
        <taxon>Spermatophyta</taxon>
        <taxon>Magnoliopsida</taxon>
        <taxon>eudicotyledons</taxon>
        <taxon>Gunneridae</taxon>
        <taxon>Pentapetalae</taxon>
        <taxon>asterids</taxon>
        <taxon>lamiids</taxon>
        <taxon>Lamiales</taxon>
        <taxon>Oleaceae</taxon>
        <taxon>Forsythieae</taxon>
        <taxon>Forsythia</taxon>
    </lineage>
</organism>
<comment type="caution">
    <text evidence="1">The sequence shown here is derived from an EMBL/GenBank/DDBJ whole genome shotgun (WGS) entry which is preliminary data.</text>
</comment>
<name>A0ABD1VMV0_9LAMI</name>
<proteinExistence type="predicted"/>
<dbReference type="AlphaFoldDB" id="A0ABD1VMV0"/>
<evidence type="ECO:0000313" key="2">
    <source>
        <dbReference type="Proteomes" id="UP001604277"/>
    </source>
</evidence>
<evidence type="ECO:0000313" key="1">
    <source>
        <dbReference type="EMBL" id="KAL2538118.1"/>
    </source>
</evidence>